<reference evidence="2" key="1">
    <citation type="journal article" date="2023" name="Nat. Plants">
        <title>Single-cell RNA sequencing provides a high-resolution roadmap for understanding the multicellular compartmentation of specialized metabolism.</title>
        <authorList>
            <person name="Sun S."/>
            <person name="Shen X."/>
            <person name="Li Y."/>
            <person name="Li Y."/>
            <person name="Wang S."/>
            <person name="Li R."/>
            <person name="Zhang H."/>
            <person name="Shen G."/>
            <person name="Guo B."/>
            <person name="Wei J."/>
            <person name="Xu J."/>
            <person name="St-Pierre B."/>
            <person name="Chen S."/>
            <person name="Sun C."/>
        </authorList>
    </citation>
    <scope>NUCLEOTIDE SEQUENCE [LARGE SCALE GENOMIC DNA]</scope>
</reference>
<protein>
    <submittedName>
        <fullName evidence="1">Uncharacterized protein</fullName>
    </submittedName>
</protein>
<keyword evidence="2" id="KW-1185">Reference proteome</keyword>
<name>A0ACC0AJW4_CATRO</name>
<dbReference type="Proteomes" id="UP001060085">
    <property type="component" value="Linkage Group LG05"/>
</dbReference>
<organism evidence="1 2">
    <name type="scientific">Catharanthus roseus</name>
    <name type="common">Madagascar periwinkle</name>
    <name type="synonym">Vinca rosea</name>
    <dbReference type="NCBI Taxonomy" id="4058"/>
    <lineage>
        <taxon>Eukaryota</taxon>
        <taxon>Viridiplantae</taxon>
        <taxon>Streptophyta</taxon>
        <taxon>Embryophyta</taxon>
        <taxon>Tracheophyta</taxon>
        <taxon>Spermatophyta</taxon>
        <taxon>Magnoliopsida</taxon>
        <taxon>eudicotyledons</taxon>
        <taxon>Gunneridae</taxon>
        <taxon>Pentapetalae</taxon>
        <taxon>asterids</taxon>
        <taxon>lamiids</taxon>
        <taxon>Gentianales</taxon>
        <taxon>Apocynaceae</taxon>
        <taxon>Rauvolfioideae</taxon>
        <taxon>Vinceae</taxon>
        <taxon>Catharanthinae</taxon>
        <taxon>Catharanthus</taxon>
    </lineage>
</organism>
<evidence type="ECO:0000313" key="1">
    <source>
        <dbReference type="EMBL" id="KAI5661165.1"/>
    </source>
</evidence>
<accession>A0ACC0AJW4</accession>
<evidence type="ECO:0000313" key="2">
    <source>
        <dbReference type="Proteomes" id="UP001060085"/>
    </source>
</evidence>
<sequence>MRLICRLHSQSPPKFPRAATQFSFEFAHLVHSLASDLPNSTSLPNLLQGNIPYSHLLQIHGRSYRLNAHHDNLIATRLIGHYPPKLALRVFYHLHRPNIFPFNAIIRVLSERNLSSDAFFIFKRLRYESLLPNDLTFSFLLKACCGASDINYVKQIHTHVVKSGFSDNSFVSNGLLNVYAKGFRDLVSAHKVFDDMLEKNMVCCWTSLISGYAQLVKSEEVLRLFLLMVKEHLRPENDTMVSVLSACSNLDLAATEKWVQKLTDLVTVTDSSKLTCDFVNTVLIYLFGKWGKVDKSRERFDEISDNGKRSVVPWNAMITAYIQNGCALEGLNLFRLMIKEHGYSNPNHITMVSVLSACAQIGDLELGIWAHEYMKNKGRMDLLKSNRNLATALIDMYSKCGHLDKAIEVFDQLVQRDVVSFNAMIMGLAINGKGKEAFQLFSKMQELGLRPNANTFLSILCSCSHSGLLEEGRKMFRCMMHQFSVSPGMEHYACYIDLLARAGCIEEALAVVSEAPFEPNEFIWGALLGGCLLHNRLELSRTIAKMLVKVEPHNSAGYVLWSNALAVDHHWGDVSGLRWSMRKSGVSKQSGCSWISVNGVVHEFVAGSAAHPQHETICHALEGLLKEMKLAGSVGIS</sequence>
<comment type="caution">
    <text evidence="1">The sequence shown here is derived from an EMBL/GenBank/DDBJ whole genome shotgun (WGS) entry which is preliminary data.</text>
</comment>
<gene>
    <name evidence="1" type="ORF">M9H77_20488</name>
</gene>
<proteinExistence type="predicted"/>
<dbReference type="EMBL" id="CM044705">
    <property type="protein sequence ID" value="KAI5661165.1"/>
    <property type="molecule type" value="Genomic_DNA"/>
</dbReference>